<keyword evidence="2" id="KW-1133">Transmembrane helix</keyword>
<evidence type="ECO:0000256" key="2">
    <source>
        <dbReference type="SAM" id="Phobius"/>
    </source>
</evidence>
<feature type="transmembrane region" description="Helical" evidence="2">
    <location>
        <begin position="52"/>
        <end position="72"/>
    </location>
</feature>
<accession>F4H2W2</accession>
<dbReference type="Gene3D" id="2.130.10.10">
    <property type="entry name" value="YVTN repeat-like/Quinoprotein amine dehydrogenase"/>
    <property type="match status" value="1"/>
</dbReference>
<evidence type="ECO:0000256" key="1">
    <source>
        <dbReference type="SAM" id="MobiDB-lite"/>
    </source>
</evidence>
<evidence type="ECO:0000313" key="4">
    <source>
        <dbReference type="Proteomes" id="UP000008460"/>
    </source>
</evidence>
<dbReference type="SUPFAM" id="SSF50998">
    <property type="entry name" value="Quinoprotein alcohol dehydrogenase-like"/>
    <property type="match status" value="2"/>
</dbReference>
<dbReference type="EMBL" id="CP002666">
    <property type="protein sequence ID" value="AEE46461.1"/>
    <property type="molecule type" value="Genomic_DNA"/>
</dbReference>
<dbReference type="eggNOG" id="COG1520">
    <property type="taxonomic scope" value="Bacteria"/>
</dbReference>
<feature type="region of interest" description="Disordered" evidence="1">
    <location>
        <begin position="20"/>
        <end position="39"/>
    </location>
</feature>
<proteinExistence type="predicted"/>
<dbReference type="AlphaFoldDB" id="F4H2W2"/>
<sequence length="483" mass="50622">MAGRRSAARMQLVEVDEAPVAMPSSEPLTSPDAPEPGAVPPRGGALRVVRRWWPVGAAVVLAAGAVVLVGVARDRAFVERVGSVPGLVRPLADVPQERWRAPASADVGAVVAAGDALVLVSERDGRWVVTAHDAHDGAVRWSLDAAPVQRSGFESSLVRCPSSGEDVGALVLCLVTEPRVVYSDDASIQEPAHTHVVALDAATGAERGTWELTDELLSADRRGDDLVVATVDRDGHVLAERREGTTGEALWSFRTPDVLDSALLGRVVDAWTERGVLVLEGVVTHVLDVDDGAVLTVGGPYRDPQVVALDEGYATWATVGGGEVHGADGEVRFPVAGLPERFHLDDGSAGDVLVVDEGPNLRGVDAASGEPLWSTPTMLDVRARVSDRLLLAGLTRFGVLDPRSGRLLWVSDAGEPAPWQPLTDGALVLAPGQGVGGDPQLVGLGLDDGVKFWSVDLPPGVQRVDGFGGHLVVRTADEAVLLS</sequence>
<evidence type="ECO:0000313" key="3">
    <source>
        <dbReference type="EMBL" id="AEE46461.1"/>
    </source>
</evidence>
<dbReference type="STRING" id="590998.Celf_2334"/>
<name>F4H2W2_CELFA</name>
<keyword evidence="2" id="KW-0812">Transmembrane</keyword>
<dbReference type="InterPro" id="IPR015943">
    <property type="entry name" value="WD40/YVTN_repeat-like_dom_sf"/>
</dbReference>
<dbReference type="KEGG" id="cfi:Celf_2334"/>
<dbReference type="InterPro" id="IPR011047">
    <property type="entry name" value="Quinoprotein_ADH-like_sf"/>
</dbReference>
<organism evidence="3 4">
    <name type="scientific">Cellulomonas fimi (strain ATCC 484 / DSM 20113 / JCM 1341 / CCUG 24087 / LMG 16345 / NBRC 15513 / NCIMB 8980 / NCTC 7547 / NRS-133)</name>
    <dbReference type="NCBI Taxonomy" id="590998"/>
    <lineage>
        <taxon>Bacteria</taxon>
        <taxon>Bacillati</taxon>
        <taxon>Actinomycetota</taxon>
        <taxon>Actinomycetes</taxon>
        <taxon>Micrococcales</taxon>
        <taxon>Cellulomonadaceae</taxon>
        <taxon>Cellulomonas</taxon>
    </lineage>
</organism>
<keyword evidence="4" id="KW-1185">Reference proteome</keyword>
<gene>
    <name evidence="3" type="ordered locus">Celf_2334</name>
</gene>
<protein>
    <recommendedName>
        <fullName evidence="5">Pyrrolo-quinoline quinone repeat-containing protein</fullName>
    </recommendedName>
</protein>
<evidence type="ECO:0008006" key="5">
    <source>
        <dbReference type="Google" id="ProtNLM"/>
    </source>
</evidence>
<dbReference type="Proteomes" id="UP000008460">
    <property type="component" value="Chromosome"/>
</dbReference>
<reference evidence="3 4" key="1">
    <citation type="submission" date="2011-04" db="EMBL/GenBank/DDBJ databases">
        <title>Complete sequence of Cellulomonas fimi ATCC 484.</title>
        <authorList>
            <consortium name="US DOE Joint Genome Institute"/>
            <person name="Lucas S."/>
            <person name="Han J."/>
            <person name="Lapidus A."/>
            <person name="Cheng J.-F."/>
            <person name="Goodwin L."/>
            <person name="Pitluck S."/>
            <person name="Peters L."/>
            <person name="Chertkov O."/>
            <person name="Detter J.C."/>
            <person name="Han C."/>
            <person name="Tapia R."/>
            <person name="Land M."/>
            <person name="Hauser L."/>
            <person name="Kyrpides N."/>
            <person name="Ivanova N."/>
            <person name="Ovchinnikova G."/>
            <person name="Pagani I."/>
            <person name="Mead D."/>
            <person name="Brumm P."/>
            <person name="Woyke T."/>
        </authorList>
    </citation>
    <scope>NUCLEOTIDE SEQUENCE [LARGE SCALE GENOMIC DNA]</scope>
    <source>
        <strain evidence="4">ATCC 484 / DSM 20113 / JCM 1341 / NBRC 15513 / NCIMB 8980 / NCTC 7547</strain>
    </source>
</reference>
<keyword evidence="2" id="KW-0472">Membrane</keyword>
<dbReference type="HOGENOM" id="CLU_559842_0_0_11"/>